<protein>
    <recommendedName>
        <fullName evidence="3">F-box domain-containing protein</fullName>
    </recommendedName>
</protein>
<sequence length="198" mass="21600">MTPSPAQMSSATITDALSPGTAFLGSEAPSLLQLPLFLRQIPDIVLEIASHLPTESAMCLALTCKPLYGLLFSSTLRNLKSNERQIAGFLYLLLKDLQRTRDCTYLCHHCSKLHRWRCPHGGLGQCAACPGIGVELGRSKHAGDQQHACITYRSYFTYTFKGVEAGGDFSRWVMHRERGGFCSCCGKSPSRAANATSA</sequence>
<dbReference type="AlphaFoldDB" id="A0AAD8PYL5"/>
<proteinExistence type="predicted"/>
<gene>
    <name evidence="1" type="ORF">LY79DRAFT_670032</name>
</gene>
<name>A0AAD8PYL5_9PEZI</name>
<evidence type="ECO:0008006" key="3">
    <source>
        <dbReference type="Google" id="ProtNLM"/>
    </source>
</evidence>
<dbReference type="GeneID" id="85447967"/>
<evidence type="ECO:0000313" key="1">
    <source>
        <dbReference type="EMBL" id="KAK1590336.1"/>
    </source>
</evidence>
<dbReference type="InterPro" id="IPR036047">
    <property type="entry name" value="F-box-like_dom_sf"/>
</dbReference>
<accession>A0AAD8PYL5</accession>
<organism evidence="1 2">
    <name type="scientific">Colletotrichum navitas</name>
    <dbReference type="NCBI Taxonomy" id="681940"/>
    <lineage>
        <taxon>Eukaryota</taxon>
        <taxon>Fungi</taxon>
        <taxon>Dikarya</taxon>
        <taxon>Ascomycota</taxon>
        <taxon>Pezizomycotina</taxon>
        <taxon>Sordariomycetes</taxon>
        <taxon>Hypocreomycetidae</taxon>
        <taxon>Glomerellales</taxon>
        <taxon>Glomerellaceae</taxon>
        <taxon>Colletotrichum</taxon>
        <taxon>Colletotrichum graminicola species complex</taxon>
    </lineage>
</organism>
<reference evidence="1" key="1">
    <citation type="submission" date="2021-06" db="EMBL/GenBank/DDBJ databases">
        <title>Comparative genomics, transcriptomics and evolutionary studies reveal genomic signatures of adaptation to plant cell wall in hemibiotrophic fungi.</title>
        <authorList>
            <consortium name="DOE Joint Genome Institute"/>
            <person name="Baroncelli R."/>
            <person name="Diaz J.F."/>
            <person name="Benocci T."/>
            <person name="Peng M."/>
            <person name="Battaglia E."/>
            <person name="Haridas S."/>
            <person name="Andreopoulos W."/>
            <person name="Labutti K."/>
            <person name="Pangilinan J."/>
            <person name="Floch G.L."/>
            <person name="Makela M.R."/>
            <person name="Henrissat B."/>
            <person name="Grigoriev I.V."/>
            <person name="Crouch J.A."/>
            <person name="De Vries R.P."/>
            <person name="Sukno S.A."/>
            <person name="Thon M.R."/>
        </authorList>
    </citation>
    <scope>NUCLEOTIDE SEQUENCE</scope>
    <source>
        <strain evidence="1">CBS 125086</strain>
    </source>
</reference>
<dbReference type="RefSeq" id="XP_060413830.1">
    <property type="nucleotide sequence ID" value="XM_060563727.1"/>
</dbReference>
<comment type="caution">
    <text evidence="1">The sequence shown here is derived from an EMBL/GenBank/DDBJ whole genome shotgun (WGS) entry which is preliminary data.</text>
</comment>
<evidence type="ECO:0000313" key="2">
    <source>
        <dbReference type="Proteomes" id="UP001230504"/>
    </source>
</evidence>
<dbReference type="Proteomes" id="UP001230504">
    <property type="component" value="Unassembled WGS sequence"/>
</dbReference>
<dbReference type="SUPFAM" id="SSF81383">
    <property type="entry name" value="F-box domain"/>
    <property type="match status" value="1"/>
</dbReference>
<dbReference type="EMBL" id="JAHLJV010000032">
    <property type="protein sequence ID" value="KAK1590336.1"/>
    <property type="molecule type" value="Genomic_DNA"/>
</dbReference>
<keyword evidence="2" id="KW-1185">Reference proteome</keyword>